<evidence type="ECO:0000256" key="7">
    <source>
        <dbReference type="SAM" id="MobiDB-lite"/>
    </source>
</evidence>
<feature type="DNA-binding region" description="Homeobox" evidence="5">
    <location>
        <begin position="203"/>
        <end position="262"/>
    </location>
</feature>
<evidence type="ECO:0000256" key="3">
    <source>
        <dbReference type="ARBA" id="ARBA00023155"/>
    </source>
</evidence>
<proteinExistence type="predicted"/>
<dbReference type="SMART" id="SM00389">
    <property type="entry name" value="HOX"/>
    <property type="match status" value="1"/>
</dbReference>
<dbReference type="STRING" id="103827.A0A158RBU1"/>
<dbReference type="InterPro" id="IPR009057">
    <property type="entry name" value="Homeodomain-like_sf"/>
</dbReference>
<evidence type="ECO:0000256" key="2">
    <source>
        <dbReference type="ARBA" id="ARBA00023125"/>
    </source>
</evidence>
<name>A0A158RBU1_THECL</name>
<dbReference type="EMBL" id="UYYF01004349">
    <property type="protein sequence ID" value="VDN02857.1"/>
    <property type="molecule type" value="Genomic_DNA"/>
</dbReference>
<evidence type="ECO:0000259" key="8">
    <source>
        <dbReference type="PROSITE" id="PS50071"/>
    </source>
</evidence>
<evidence type="ECO:0000313" key="11">
    <source>
        <dbReference type="WBParaSite" id="TCLT_0000560401-mRNA-1"/>
    </source>
</evidence>
<protein>
    <submittedName>
        <fullName evidence="11">Homeobox domain-containing protein</fullName>
    </submittedName>
</protein>
<gene>
    <name evidence="9" type="ORF">TCLT_LOCUS5593</name>
</gene>
<dbReference type="Gene3D" id="1.10.10.60">
    <property type="entry name" value="Homeodomain-like"/>
    <property type="match status" value="1"/>
</dbReference>
<dbReference type="Proteomes" id="UP000276776">
    <property type="component" value="Unassembled WGS sequence"/>
</dbReference>
<dbReference type="InterPro" id="IPR001356">
    <property type="entry name" value="HD"/>
</dbReference>
<feature type="region of interest" description="Disordered" evidence="7">
    <location>
        <begin position="357"/>
        <end position="386"/>
    </location>
</feature>
<reference evidence="11" key="1">
    <citation type="submission" date="2016-04" db="UniProtKB">
        <authorList>
            <consortium name="WormBaseParasite"/>
        </authorList>
    </citation>
    <scope>IDENTIFICATION</scope>
</reference>
<dbReference type="PROSITE" id="PS00027">
    <property type="entry name" value="HOMEOBOX_1"/>
    <property type="match status" value="1"/>
</dbReference>
<dbReference type="OrthoDB" id="427030at2759"/>
<dbReference type="SUPFAM" id="SSF46689">
    <property type="entry name" value="Homeodomain-like"/>
    <property type="match status" value="1"/>
</dbReference>
<dbReference type="GO" id="GO:0000981">
    <property type="term" value="F:DNA-binding transcription factor activity, RNA polymerase II-specific"/>
    <property type="evidence" value="ECO:0007669"/>
    <property type="project" value="InterPro"/>
</dbReference>
<keyword evidence="3 5" id="KW-0371">Homeobox</keyword>
<dbReference type="InterPro" id="IPR017970">
    <property type="entry name" value="Homeobox_CS"/>
</dbReference>
<evidence type="ECO:0000313" key="10">
    <source>
        <dbReference type="Proteomes" id="UP000276776"/>
    </source>
</evidence>
<dbReference type="GO" id="GO:0000977">
    <property type="term" value="F:RNA polymerase II transcription regulatory region sequence-specific DNA binding"/>
    <property type="evidence" value="ECO:0007669"/>
    <property type="project" value="TreeGrafter"/>
</dbReference>
<feature type="domain" description="Homeobox" evidence="8">
    <location>
        <begin position="201"/>
        <end position="261"/>
    </location>
</feature>
<keyword evidence="2 5" id="KW-0238">DNA-binding</keyword>
<reference evidence="9 10" key="2">
    <citation type="submission" date="2018-11" db="EMBL/GenBank/DDBJ databases">
        <authorList>
            <consortium name="Pathogen Informatics"/>
        </authorList>
    </citation>
    <scope>NUCLEOTIDE SEQUENCE [LARGE SCALE GENOMIC DNA]</scope>
</reference>
<evidence type="ECO:0000256" key="1">
    <source>
        <dbReference type="ARBA" id="ARBA00004123"/>
    </source>
</evidence>
<sequence>MNKAINIRADRLEKILCRHCQKRFSHSGSYSSHMSSKKCTAAAAQASSSAFGFGDQMILYRTLLLQFQTAHNLAYSNVTPYAALLQQQLLQAASGNNSLPSPSTLLANYWACHLSNSNHTTKEIAPSDAFVKNEMVNVDVRRAVTNSTSAVTDKPSIEGAVHRQDGSKGSRSENGEHPDSKDGSALPISNAISDESPGGTWKPLRSRSFLTDAQVAILHAHFKRNPFPSKYELSAVAAQIGVNKRVVQVWFQNTRAKERRSNRLSVACERYSRSIWNNAISFQSAATAIAAANDPLNLMAGWAQQCTGLVKNRLSDEQMGKADLSSSKPSDAVCDLPLDLSVKDDSAVIRVAVSTRHASPVSGVGGNGENQDDCWSPGSLSGSLLD</sequence>
<dbReference type="PROSITE" id="PS50071">
    <property type="entry name" value="HOMEOBOX_2"/>
    <property type="match status" value="1"/>
</dbReference>
<dbReference type="PANTHER" id="PTHR24208">
    <property type="entry name" value="LIM/HOMEOBOX PROTEIN LHX"/>
    <property type="match status" value="1"/>
</dbReference>
<dbReference type="GO" id="GO:0005634">
    <property type="term" value="C:nucleus"/>
    <property type="evidence" value="ECO:0007669"/>
    <property type="project" value="UniProtKB-SubCell"/>
</dbReference>
<evidence type="ECO:0000256" key="4">
    <source>
        <dbReference type="ARBA" id="ARBA00023242"/>
    </source>
</evidence>
<dbReference type="AlphaFoldDB" id="A0A158RBU1"/>
<comment type="subcellular location">
    <subcellularLocation>
        <location evidence="1 5 6">Nucleus</location>
    </subcellularLocation>
</comment>
<dbReference type="CDD" id="cd00086">
    <property type="entry name" value="homeodomain"/>
    <property type="match status" value="1"/>
</dbReference>
<dbReference type="Pfam" id="PF00046">
    <property type="entry name" value="Homeodomain"/>
    <property type="match status" value="1"/>
</dbReference>
<feature type="compositionally biased region" description="Basic and acidic residues" evidence="7">
    <location>
        <begin position="160"/>
        <end position="182"/>
    </location>
</feature>
<organism evidence="11">
    <name type="scientific">Thelazia callipaeda</name>
    <name type="common">Oriental eyeworm</name>
    <name type="synonym">Parasitic nematode</name>
    <dbReference type="NCBI Taxonomy" id="103827"/>
    <lineage>
        <taxon>Eukaryota</taxon>
        <taxon>Metazoa</taxon>
        <taxon>Ecdysozoa</taxon>
        <taxon>Nematoda</taxon>
        <taxon>Chromadorea</taxon>
        <taxon>Rhabditida</taxon>
        <taxon>Spirurina</taxon>
        <taxon>Spiruromorpha</taxon>
        <taxon>Thelazioidea</taxon>
        <taxon>Thelaziidae</taxon>
        <taxon>Thelazia</taxon>
    </lineage>
</organism>
<evidence type="ECO:0000313" key="9">
    <source>
        <dbReference type="EMBL" id="VDN02857.1"/>
    </source>
</evidence>
<keyword evidence="10" id="KW-1185">Reference proteome</keyword>
<evidence type="ECO:0000256" key="6">
    <source>
        <dbReference type="RuleBase" id="RU000682"/>
    </source>
</evidence>
<keyword evidence="4 5" id="KW-0539">Nucleus</keyword>
<dbReference type="GO" id="GO:0030182">
    <property type="term" value="P:neuron differentiation"/>
    <property type="evidence" value="ECO:0007669"/>
    <property type="project" value="TreeGrafter"/>
</dbReference>
<dbReference type="InterPro" id="IPR050453">
    <property type="entry name" value="LIM_Homeobox_TF"/>
</dbReference>
<feature type="region of interest" description="Disordered" evidence="7">
    <location>
        <begin position="147"/>
        <end position="200"/>
    </location>
</feature>
<accession>A0A158RBU1</accession>
<dbReference type="WBParaSite" id="TCLT_0000560401-mRNA-1">
    <property type="protein sequence ID" value="TCLT_0000560401-mRNA-1"/>
    <property type="gene ID" value="TCLT_0000560401"/>
</dbReference>
<evidence type="ECO:0000256" key="5">
    <source>
        <dbReference type="PROSITE-ProRule" id="PRU00108"/>
    </source>
</evidence>
<dbReference type="PANTHER" id="PTHR24208:SF166">
    <property type="entry name" value="LIM HOMEOBOX TRANSCRIPTION FACTOR 1 ALPHA, ISOFORM B"/>
    <property type="match status" value="1"/>
</dbReference>